<gene>
    <name evidence="1" type="ORF">Pan54_14140</name>
</gene>
<name>A0A5C5XC29_9PLAN</name>
<dbReference type="EMBL" id="SJPG01000001">
    <property type="protein sequence ID" value="TWT60687.1"/>
    <property type="molecule type" value="Genomic_DNA"/>
</dbReference>
<dbReference type="RefSeq" id="WP_146502776.1">
    <property type="nucleotide sequence ID" value="NZ_SJPG01000001.1"/>
</dbReference>
<evidence type="ECO:0000313" key="1">
    <source>
        <dbReference type="EMBL" id="TWT60687.1"/>
    </source>
</evidence>
<comment type="caution">
    <text evidence="1">The sequence shown here is derived from an EMBL/GenBank/DDBJ whole genome shotgun (WGS) entry which is preliminary data.</text>
</comment>
<dbReference type="OrthoDB" id="370277at2"/>
<evidence type="ECO:0008006" key="3">
    <source>
        <dbReference type="Google" id="ProtNLM"/>
    </source>
</evidence>
<protein>
    <recommendedName>
        <fullName evidence="3">Integrase catalytic domain-containing protein</fullName>
    </recommendedName>
</protein>
<evidence type="ECO:0000313" key="2">
    <source>
        <dbReference type="Proteomes" id="UP000316095"/>
    </source>
</evidence>
<dbReference type="Proteomes" id="UP000316095">
    <property type="component" value="Unassembled WGS sequence"/>
</dbReference>
<sequence length="86" mass="10142">MDRGKRFIETVKLEYLNKCIEFGKKHLDDLMDEFASYYNTKRSHMARVHLPPIQEESEEVATIPIDQIEERKNVGGLIKSFEWKVA</sequence>
<dbReference type="AlphaFoldDB" id="A0A5C5XC29"/>
<accession>A0A5C5XC29</accession>
<reference evidence="1 2" key="1">
    <citation type="submission" date="2019-02" db="EMBL/GenBank/DDBJ databases">
        <title>Deep-cultivation of Planctomycetes and their phenomic and genomic characterization uncovers novel biology.</title>
        <authorList>
            <person name="Wiegand S."/>
            <person name="Jogler M."/>
            <person name="Boedeker C."/>
            <person name="Pinto D."/>
            <person name="Vollmers J."/>
            <person name="Rivas-Marin E."/>
            <person name="Kohn T."/>
            <person name="Peeters S.H."/>
            <person name="Heuer A."/>
            <person name="Rast P."/>
            <person name="Oberbeckmann S."/>
            <person name="Bunk B."/>
            <person name="Jeske O."/>
            <person name="Meyerdierks A."/>
            <person name="Storesund J.E."/>
            <person name="Kallscheuer N."/>
            <person name="Luecker S."/>
            <person name="Lage O.M."/>
            <person name="Pohl T."/>
            <person name="Merkel B.J."/>
            <person name="Hornburger P."/>
            <person name="Mueller R.-W."/>
            <person name="Bruemmer F."/>
            <person name="Labrenz M."/>
            <person name="Spormann A.M."/>
            <person name="Op Den Camp H."/>
            <person name="Overmann J."/>
            <person name="Amann R."/>
            <person name="Jetten M.S.M."/>
            <person name="Mascher T."/>
            <person name="Medema M.H."/>
            <person name="Devos D.P."/>
            <person name="Kaster A.-K."/>
            <person name="Ovreas L."/>
            <person name="Rohde M."/>
            <person name="Galperin M.Y."/>
            <person name="Jogler C."/>
        </authorList>
    </citation>
    <scope>NUCLEOTIDE SEQUENCE [LARGE SCALE GENOMIC DNA]</scope>
    <source>
        <strain evidence="1 2">Pan54</strain>
    </source>
</reference>
<organism evidence="1 2">
    <name type="scientific">Rubinisphaera italica</name>
    <dbReference type="NCBI Taxonomy" id="2527969"/>
    <lineage>
        <taxon>Bacteria</taxon>
        <taxon>Pseudomonadati</taxon>
        <taxon>Planctomycetota</taxon>
        <taxon>Planctomycetia</taxon>
        <taxon>Planctomycetales</taxon>
        <taxon>Planctomycetaceae</taxon>
        <taxon>Rubinisphaera</taxon>
    </lineage>
</organism>
<keyword evidence="2" id="KW-1185">Reference proteome</keyword>
<proteinExistence type="predicted"/>